<reference evidence="2 3" key="1">
    <citation type="submission" date="2016-10" db="EMBL/GenBank/DDBJ databases">
        <authorList>
            <person name="de Groot N.N."/>
        </authorList>
    </citation>
    <scope>NUCLEOTIDE SEQUENCE [LARGE SCALE GENOMIC DNA]</scope>
    <source>
        <strain evidence="2 3">DSM 5522</strain>
    </source>
</reference>
<dbReference type="AlphaFoldDB" id="A0A1I0ZTR6"/>
<proteinExistence type="predicted"/>
<name>A0A1I0ZTR6_9FIRM</name>
<dbReference type="Proteomes" id="UP000198838">
    <property type="component" value="Unassembled WGS sequence"/>
</dbReference>
<keyword evidence="3" id="KW-1185">Reference proteome</keyword>
<evidence type="ECO:0000313" key="2">
    <source>
        <dbReference type="EMBL" id="SFB29169.1"/>
    </source>
</evidence>
<dbReference type="Pfam" id="PF13349">
    <property type="entry name" value="DUF4097"/>
    <property type="match status" value="1"/>
</dbReference>
<dbReference type="RefSeq" id="WP_092873726.1">
    <property type="nucleotide sequence ID" value="NZ_FOJY01000017.1"/>
</dbReference>
<dbReference type="STRING" id="1120918.SAMN05216249_11768"/>
<evidence type="ECO:0000313" key="3">
    <source>
        <dbReference type="Proteomes" id="UP000198838"/>
    </source>
</evidence>
<gene>
    <name evidence="2" type="ORF">SAMN05216249_11768</name>
</gene>
<evidence type="ECO:0000259" key="1">
    <source>
        <dbReference type="Pfam" id="PF13349"/>
    </source>
</evidence>
<accession>A0A1I0ZTR6</accession>
<feature type="domain" description="DUF4097" evidence="1">
    <location>
        <begin position="93"/>
        <end position="321"/>
    </location>
</feature>
<dbReference type="OrthoDB" id="9804829at2"/>
<dbReference type="InterPro" id="IPR025164">
    <property type="entry name" value="Toastrack_DUF4097"/>
</dbReference>
<organism evidence="2 3">
    <name type="scientific">Acetitomaculum ruminis DSM 5522</name>
    <dbReference type="NCBI Taxonomy" id="1120918"/>
    <lineage>
        <taxon>Bacteria</taxon>
        <taxon>Bacillati</taxon>
        <taxon>Bacillota</taxon>
        <taxon>Clostridia</taxon>
        <taxon>Lachnospirales</taxon>
        <taxon>Lachnospiraceae</taxon>
        <taxon>Acetitomaculum</taxon>
    </lineage>
</organism>
<sequence length="328" mass="35866">MNKNSKKLLGIFVVLLVISMGTGGLKGCSKLFGKFSKKSVSSGRQTITDESFDSFDSIEVEGNANVYMVTEDYFKNPTWLSENELLDSTQADKADVYHVIVIREKSIPEPKISLNKGHLKIDSNRDNNWLFGIFSDNDLATEILICCPKKEMKSLKVDVDTGNIMLGEISYKKAEFETDTGYIQLTNVAGDKQDIQSDTGDLFISGKFNGKIEADSDTGDVNLSGEFKEKVKATSDTGSVCISGNFNKDIDINSDTGDITIKTPSDIKSSGEINLETDTGDIIIKENGKDIEKIDGSPAKYSHEGSGKRIKVQSDTGDIVLSFGEKID</sequence>
<dbReference type="EMBL" id="FOJY01000017">
    <property type="protein sequence ID" value="SFB29169.1"/>
    <property type="molecule type" value="Genomic_DNA"/>
</dbReference>
<dbReference type="Gene3D" id="2.160.20.120">
    <property type="match status" value="1"/>
</dbReference>
<protein>
    <submittedName>
        <fullName evidence="2">Putative adhesin</fullName>
    </submittedName>
</protein>